<dbReference type="Pfam" id="PF15738">
    <property type="entry name" value="YafQ_toxin"/>
    <property type="match status" value="1"/>
</dbReference>
<dbReference type="NCBIfam" id="TIGR02385">
    <property type="entry name" value="RelE_StbE"/>
    <property type="match status" value="1"/>
</dbReference>
<evidence type="ECO:0000313" key="2">
    <source>
        <dbReference type="EMBL" id="OGZ65752.1"/>
    </source>
</evidence>
<dbReference type="EMBL" id="MHOQ01000038">
    <property type="protein sequence ID" value="OGZ65752.1"/>
    <property type="molecule type" value="Genomic_DNA"/>
</dbReference>
<name>A0A1G2HT90_9BACT</name>
<accession>A0A1G2HT90</accession>
<dbReference type="Proteomes" id="UP000179183">
    <property type="component" value="Unassembled WGS sequence"/>
</dbReference>
<dbReference type="Gene3D" id="3.30.2310.20">
    <property type="entry name" value="RelE-like"/>
    <property type="match status" value="1"/>
</dbReference>
<dbReference type="InterPro" id="IPR035093">
    <property type="entry name" value="RelE/ParE_toxin_dom_sf"/>
</dbReference>
<organism evidence="2 3">
    <name type="scientific">Candidatus Staskawiczbacteria bacterium RIFCSPHIGHO2_02_FULL_33_16</name>
    <dbReference type="NCBI Taxonomy" id="1802204"/>
    <lineage>
        <taxon>Bacteria</taxon>
        <taxon>Candidatus Staskawicziibacteriota</taxon>
    </lineage>
</organism>
<evidence type="ECO:0000313" key="3">
    <source>
        <dbReference type="Proteomes" id="UP000179183"/>
    </source>
</evidence>
<reference evidence="2 3" key="1">
    <citation type="journal article" date="2016" name="Nat. Commun.">
        <title>Thousands of microbial genomes shed light on interconnected biogeochemical processes in an aquifer system.</title>
        <authorList>
            <person name="Anantharaman K."/>
            <person name="Brown C.T."/>
            <person name="Hug L.A."/>
            <person name="Sharon I."/>
            <person name="Castelle C.J."/>
            <person name="Probst A.J."/>
            <person name="Thomas B.C."/>
            <person name="Singh A."/>
            <person name="Wilkins M.J."/>
            <person name="Karaoz U."/>
            <person name="Brodie E.L."/>
            <person name="Williams K.H."/>
            <person name="Hubbard S.S."/>
            <person name="Banfield J.F."/>
        </authorList>
    </citation>
    <scope>NUCLEOTIDE SEQUENCE [LARGE SCALE GENOMIC DNA]</scope>
</reference>
<evidence type="ECO:0008006" key="4">
    <source>
        <dbReference type="Google" id="ProtNLM"/>
    </source>
</evidence>
<dbReference type="AlphaFoldDB" id="A0A1G2HT90"/>
<proteinExistence type="predicted"/>
<keyword evidence="1" id="KW-1277">Toxin-antitoxin system</keyword>
<dbReference type="InterPro" id="IPR004386">
    <property type="entry name" value="Toxin_YafQ-like"/>
</dbReference>
<sequence length="86" mass="10150">MKVIKYRLFEKSFQKAPSEIKLRFNERIRIFYQNATDTVLDNHALHGKYMGCRSIKITGDWRVIYKEINNDTVVLINIGTHSQLYG</sequence>
<dbReference type="SUPFAM" id="SSF143011">
    <property type="entry name" value="RelE-like"/>
    <property type="match status" value="1"/>
</dbReference>
<gene>
    <name evidence="2" type="ORF">A3D34_00490</name>
</gene>
<dbReference type="InterPro" id="IPR007712">
    <property type="entry name" value="RelE/ParE_toxin"/>
</dbReference>
<protein>
    <recommendedName>
        <fullName evidence="4">Addiction module toxin RelE</fullName>
    </recommendedName>
</protein>
<evidence type="ECO:0000256" key="1">
    <source>
        <dbReference type="ARBA" id="ARBA00022649"/>
    </source>
</evidence>
<comment type="caution">
    <text evidence="2">The sequence shown here is derived from an EMBL/GenBank/DDBJ whole genome shotgun (WGS) entry which is preliminary data.</text>
</comment>